<name>A0A0K9GSV3_9BACI</name>
<dbReference type="HAMAP" id="MF_01867">
    <property type="entry name" value="BshC"/>
    <property type="match status" value="1"/>
</dbReference>
<evidence type="ECO:0000313" key="5">
    <source>
        <dbReference type="EMBL" id="KMY49347.1"/>
    </source>
</evidence>
<evidence type="ECO:0000259" key="4">
    <source>
        <dbReference type="Pfam" id="PF24850"/>
    </source>
</evidence>
<dbReference type="Proteomes" id="UP000037146">
    <property type="component" value="Unassembled WGS sequence"/>
</dbReference>
<dbReference type="AlphaFoldDB" id="A0A0K9GSV3"/>
<dbReference type="InterPro" id="IPR011199">
    <property type="entry name" value="Bacillithiol_biosynth_BshC"/>
</dbReference>
<gene>
    <name evidence="2" type="primary">bshC</name>
    <name evidence="5" type="ORF">AC625_07235</name>
</gene>
<dbReference type="OrthoDB" id="9765151at2"/>
<protein>
    <recommendedName>
        <fullName evidence="2">Putative cysteine ligase BshC</fullName>
        <ecNumber evidence="2">6.-.-.-</ecNumber>
    </recommendedName>
</protein>
<reference evidence="6" key="1">
    <citation type="submission" date="2015-07" db="EMBL/GenBank/DDBJ databases">
        <title>Genome sequencing project for genomic taxonomy and phylogenomics of Bacillus-like bacteria.</title>
        <authorList>
            <person name="Liu B."/>
            <person name="Wang J."/>
            <person name="Zhu Y."/>
            <person name="Liu G."/>
            <person name="Chen Q."/>
            <person name="Chen Z."/>
            <person name="Lan J."/>
            <person name="Che J."/>
            <person name="Ge C."/>
            <person name="Shi H."/>
            <person name="Pan Z."/>
            <person name="Liu X."/>
        </authorList>
    </citation>
    <scope>NUCLEOTIDE SEQUENCE [LARGE SCALE GENOMIC DNA]</scope>
    <source>
        <strain evidence="6">FJAT-27997</strain>
    </source>
</reference>
<evidence type="ECO:0000313" key="6">
    <source>
        <dbReference type="Proteomes" id="UP000037146"/>
    </source>
</evidence>
<dbReference type="RefSeq" id="WP_049680679.1">
    <property type="nucleotide sequence ID" value="NZ_LFZW01000001.1"/>
</dbReference>
<dbReference type="NCBIfam" id="TIGR03998">
    <property type="entry name" value="thiol_BshC"/>
    <property type="match status" value="1"/>
</dbReference>
<evidence type="ECO:0000256" key="1">
    <source>
        <dbReference type="ARBA" id="ARBA00022598"/>
    </source>
</evidence>
<keyword evidence="6" id="KW-1185">Reference proteome</keyword>
<feature type="domain" description="Bacillithiol biosynthesis BshC C-terminal coiled-coil" evidence="4">
    <location>
        <begin position="383"/>
        <end position="542"/>
    </location>
</feature>
<evidence type="ECO:0000259" key="3">
    <source>
        <dbReference type="Pfam" id="PF10079"/>
    </source>
</evidence>
<comment type="caution">
    <text evidence="5">The sequence shown here is derived from an EMBL/GenBank/DDBJ whole genome shotgun (WGS) entry which is preliminary data.</text>
</comment>
<dbReference type="STRING" id="1679170.AC625_07235"/>
<organism evidence="5 6">
    <name type="scientific">Peribacillus loiseleuriae</name>
    <dbReference type="NCBI Taxonomy" id="1679170"/>
    <lineage>
        <taxon>Bacteria</taxon>
        <taxon>Bacillati</taxon>
        <taxon>Bacillota</taxon>
        <taxon>Bacilli</taxon>
        <taxon>Bacillales</taxon>
        <taxon>Bacillaceae</taxon>
        <taxon>Peribacillus</taxon>
    </lineage>
</organism>
<proteinExistence type="inferred from homology"/>
<dbReference type="PIRSF" id="PIRSF012535">
    <property type="entry name" value="UCP012535"/>
    <property type="match status" value="1"/>
</dbReference>
<dbReference type="GO" id="GO:0016874">
    <property type="term" value="F:ligase activity"/>
    <property type="evidence" value="ECO:0007669"/>
    <property type="project" value="UniProtKB-UniRule"/>
</dbReference>
<comment type="function">
    <text evidence="2">Involved in bacillithiol (BSH) biosynthesis. May catalyze the last step of the pathway, the addition of cysteine to glucosamine malate (GlcN-Mal) to generate BSH.</text>
</comment>
<evidence type="ECO:0000256" key="2">
    <source>
        <dbReference type="HAMAP-Rule" id="MF_01867"/>
    </source>
</evidence>
<dbReference type="Pfam" id="PF10079">
    <property type="entry name" value="Rossmann-like_BshC"/>
    <property type="match status" value="1"/>
</dbReference>
<dbReference type="EMBL" id="LFZW01000001">
    <property type="protein sequence ID" value="KMY49347.1"/>
    <property type="molecule type" value="Genomic_DNA"/>
</dbReference>
<dbReference type="InterPro" id="IPR055399">
    <property type="entry name" value="CC_BshC"/>
</dbReference>
<feature type="domain" description="Bacillithiol biosynthesis BshC N-terminal Rossmann-like" evidence="3">
    <location>
        <begin position="1"/>
        <end position="381"/>
    </location>
</feature>
<keyword evidence="1 2" id="KW-0436">Ligase</keyword>
<dbReference type="EC" id="6.-.-.-" evidence="2"/>
<dbReference type="PATRIC" id="fig|1679170.3.peg.1554"/>
<accession>A0A0K9GSV3</accession>
<sequence length="542" mass="62919">MELKDLALPSLNAFASDYLTDQLEVDGFFHYSLSDDGKYNKRYQELMSRNFFRDELADSIEKYMEKYSLSISVKENIEAFRKEDSVVVIGGQQAGLLTGPLYTIHKVISIIKLAEEQEKALGKKVIPVFWIAGEDHDLAEVNHVYTLKNGIREKNTYPFYHPFKSMITDLELDTETAQSWVSEIIETYGETDFTNKLLADTNEIIKRSTTFVDFFACLIHNWFHDFGLLMIDAADPELRKLESEFFAMFIDKAEAITKAVHSQQSFMQQSGYSRMIEIQENAANLFYYDSEKKDRILLEVDNGIFSGKNEAISFTQQELHECSRVTPERLSNNVVTRPIMQEMLFPVLAFISGPGEIAYWAELKQAFELFSMKMPPIIPRLNITIIERGIATDLNEVGLNLETVLTKGTKSVQSQFLQSVKDDTIEVLFHEMKAKLNENHELFTERAISLDKGLDPLLQKNRKFIEQQLDFIYGKMNESSRKKHEVVLNKYQRIENSLFPFDAPQERLWNIFYYLNKYGTDFINELVQQPYTFNNKHKVIYL</sequence>
<dbReference type="InterPro" id="IPR055398">
    <property type="entry name" value="Rossmann-like_BshC"/>
</dbReference>
<dbReference type="Pfam" id="PF24850">
    <property type="entry name" value="CC_BshC"/>
    <property type="match status" value="1"/>
</dbReference>
<comment type="similarity">
    <text evidence="2">Belongs to the BshC family.</text>
</comment>